<dbReference type="AlphaFoldDB" id="A0A2N5W5S7"/>
<evidence type="ECO:0008006" key="5">
    <source>
        <dbReference type="Google" id="ProtNLM"/>
    </source>
</evidence>
<accession>A0A2N5W5S7</accession>
<comment type="caution">
    <text evidence="3">The sequence shown here is derived from an EMBL/GenBank/DDBJ whole genome shotgun (WGS) entry which is preliminary data.</text>
</comment>
<sequence length="198" mass="21808">MTNPSFLLVVVLFCMLMVSKTVCSYGRGDDMYSNLENLGDLDDLSAVVRSSAGTYRPAIAEGSAGGTPITEWKWFAMKRDENNLKRNKKKKKNDEGTSQSAPIHSEHLAKRTGEGASYRVPNSRDFAALDLQFVDGGARISNPSDKASFSYSLSFDDKTQHVKNTIPPGLGHHISFHGDANDVDWEIHTVTRPVSTNK</sequence>
<organism evidence="3 4">
    <name type="scientific">Puccinia coronata f. sp. avenae</name>
    <dbReference type="NCBI Taxonomy" id="200324"/>
    <lineage>
        <taxon>Eukaryota</taxon>
        <taxon>Fungi</taxon>
        <taxon>Dikarya</taxon>
        <taxon>Basidiomycota</taxon>
        <taxon>Pucciniomycotina</taxon>
        <taxon>Pucciniomycetes</taxon>
        <taxon>Pucciniales</taxon>
        <taxon>Pucciniaceae</taxon>
        <taxon>Puccinia</taxon>
    </lineage>
</organism>
<gene>
    <name evidence="3" type="ORF">PCANC_01175</name>
</gene>
<evidence type="ECO:0000256" key="2">
    <source>
        <dbReference type="SAM" id="SignalP"/>
    </source>
</evidence>
<dbReference type="EMBL" id="PGCJ01000009">
    <property type="protein sequence ID" value="PLW57573.1"/>
    <property type="molecule type" value="Genomic_DNA"/>
</dbReference>
<feature type="region of interest" description="Disordered" evidence="1">
    <location>
        <begin position="83"/>
        <end position="117"/>
    </location>
</feature>
<feature type="chain" id="PRO_5014859649" description="Glycoside hydrolase 131 catalytic N-terminal domain-containing protein" evidence="2">
    <location>
        <begin position="24"/>
        <end position="198"/>
    </location>
</feature>
<feature type="signal peptide" evidence="2">
    <location>
        <begin position="1"/>
        <end position="23"/>
    </location>
</feature>
<evidence type="ECO:0000256" key="1">
    <source>
        <dbReference type="SAM" id="MobiDB-lite"/>
    </source>
</evidence>
<protein>
    <recommendedName>
        <fullName evidence="5">Glycoside hydrolase 131 catalytic N-terminal domain-containing protein</fullName>
    </recommendedName>
</protein>
<reference evidence="3 4" key="1">
    <citation type="submission" date="2017-11" db="EMBL/GenBank/DDBJ databases">
        <title>De novo assembly and phasing of dikaryotic genomes from two isolates of Puccinia coronata f. sp. avenae, the causal agent of oat crown rust.</title>
        <authorList>
            <person name="Miller M.E."/>
            <person name="Zhang Y."/>
            <person name="Omidvar V."/>
            <person name="Sperschneider J."/>
            <person name="Schwessinger B."/>
            <person name="Raley C."/>
            <person name="Palmer J.M."/>
            <person name="Garnica D."/>
            <person name="Upadhyaya N."/>
            <person name="Rathjen J."/>
            <person name="Taylor J.M."/>
            <person name="Park R.F."/>
            <person name="Dodds P.N."/>
            <person name="Hirsch C.D."/>
            <person name="Kianian S.F."/>
            <person name="Figueroa M."/>
        </authorList>
    </citation>
    <scope>NUCLEOTIDE SEQUENCE [LARGE SCALE GENOMIC DNA]</scope>
    <source>
        <strain evidence="3">12NC29</strain>
    </source>
</reference>
<keyword evidence="4" id="KW-1185">Reference proteome</keyword>
<name>A0A2N5W5S7_9BASI</name>
<feature type="compositionally biased region" description="Basic and acidic residues" evidence="1">
    <location>
        <begin position="104"/>
        <end position="113"/>
    </location>
</feature>
<evidence type="ECO:0000313" key="3">
    <source>
        <dbReference type="EMBL" id="PLW57573.1"/>
    </source>
</evidence>
<dbReference type="Proteomes" id="UP000235388">
    <property type="component" value="Unassembled WGS sequence"/>
</dbReference>
<evidence type="ECO:0000313" key="4">
    <source>
        <dbReference type="Proteomes" id="UP000235388"/>
    </source>
</evidence>
<keyword evidence="2" id="KW-0732">Signal</keyword>
<proteinExistence type="predicted"/>